<gene>
    <name evidence="1" type="ORF">LCGC14_2400720</name>
</gene>
<dbReference type="SUPFAM" id="SSF53474">
    <property type="entry name" value="alpha/beta-Hydrolases"/>
    <property type="match status" value="1"/>
</dbReference>
<dbReference type="InterPro" id="IPR029058">
    <property type="entry name" value="AB_hydrolase_fold"/>
</dbReference>
<dbReference type="EMBL" id="LAZR01036042">
    <property type="protein sequence ID" value="KKL25894.1"/>
    <property type="molecule type" value="Genomic_DNA"/>
</dbReference>
<sequence length="334" mass="37060">PHDGPWRSFAYGYHESLGTLRPFSEGSIHDYTARRIDAFVGWLCEGFAVDKARMSSHGSGAYGGTSAIAYALRRPQRFALVVAGAFDASPKSVRPIIQIGRNRRRTHLPAMEAVWGKKAWDLKTAEGKSIWEDRDMAAFVRTHVKVHLPFMSLGTGSQHTTWPQENALLKALMSARQPFRTDFTWGGQAPHFGPMYVRRDKLMLAVVPTEEQLKKTTWYGNAHWQQAATGYWGGGNATINMAANWQIDDIVDTPDRLAVSGSASGRVTLRNVQAFKLEPGEKVRWETTTGRRGQDRSGSAVADQHGLLTVPGFRGRLILTKAAAEKPEQEGKDQ</sequence>
<reference evidence="1" key="1">
    <citation type="journal article" date="2015" name="Nature">
        <title>Complex archaea that bridge the gap between prokaryotes and eukaryotes.</title>
        <authorList>
            <person name="Spang A."/>
            <person name="Saw J.H."/>
            <person name="Jorgensen S.L."/>
            <person name="Zaremba-Niedzwiedzka K."/>
            <person name="Martijn J."/>
            <person name="Lind A.E."/>
            <person name="van Eijk R."/>
            <person name="Schleper C."/>
            <person name="Guy L."/>
            <person name="Ettema T.J."/>
        </authorList>
    </citation>
    <scope>NUCLEOTIDE SEQUENCE</scope>
</reference>
<name>A0A0F9BVI1_9ZZZZ</name>
<accession>A0A0F9BVI1</accession>
<organism evidence="1">
    <name type="scientific">marine sediment metagenome</name>
    <dbReference type="NCBI Taxonomy" id="412755"/>
    <lineage>
        <taxon>unclassified sequences</taxon>
        <taxon>metagenomes</taxon>
        <taxon>ecological metagenomes</taxon>
    </lineage>
</organism>
<dbReference type="AlphaFoldDB" id="A0A0F9BVI1"/>
<comment type="caution">
    <text evidence="1">The sequence shown here is derived from an EMBL/GenBank/DDBJ whole genome shotgun (WGS) entry which is preliminary data.</text>
</comment>
<protein>
    <submittedName>
        <fullName evidence="1">Uncharacterized protein</fullName>
    </submittedName>
</protein>
<dbReference type="Gene3D" id="3.40.50.1820">
    <property type="entry name" value="alpha/beta hydrolase"/>
    <property type="match status" value="1"/>
</dbReference>
<feature type="non-terminal residue" evidence="1">
    <location>
        <position position="1"/>
    </location>
</feature>
<evidence type="ECO:0000313" key="1">
    <source>
        <dbReference type="EMBL" id="KKL25894.1"/>
    </source>
</evidence>
<proteinExistence type="predicted"/>